<dbReference type="Pfam" id="PF04773">
    <property type="entry name" value="FecR"/>
    <property type="match status" value="1"/>
</dbReference>
<evidence type="ECO:0000259" key="2">
    <source>
        <dbReference type="Pfam" id="PF04773"/>
    </source>
</evidence>
<dbReference type="InterPro" id="IPR006860">
    <property type="entry name" value="FecR"/>
</dbReference>
<proteinExistence type="predicted"/>
<keyword evidence="5" id="KW-1185">Reference proteome</keyword>
<dbReference type="PANTHER" id="PTHR30273:SF2">
    <property type="entry name" value="PROTEIN FECR"/>
    <property type="match status" value="1"/>
</dbReference>
<dbReference type="Gene3D" id="3.55.50.30">
    <property type="match status" value="1"/>
</dbReference>
<feature type="domain" description="Protein FecR C-terminal" evidence="3">
    <location>
        <begin position="230"/>
        <end position="296"/>
    </location>
</feature>
<dbReference type="InterPro" id="IPR032508">
    <property type="entry name" value="FecR_C"/>
</dbReference>
<feature type="domain" description="FecR protein" evidence="2">
    <location>
        <begin position="98"/>
        <end position="189"/>
    </location>
</feature>
<comment type="caution">
    <text evidence="4">The sequence shown here is derived from an EMBL/GenBank/DDBJ whole genome shotgun (WGS) entry which is preliminary data.</text>
</comment>
<protein>
    <submittedName>
        <fullName evidence="4">FecR domain-containing protein</fullName>
    </submittedName>
</protein>
<dbReference type="Pfam" id="PF16344">
    <property type="entry name" value="FecR_C"/>
    <property type="match status" value="1"/>
</dbReference>
<feature type="transmembrane region" description="Helical" evidence="1">
    <location>
        <begin position="73"/>
        <end position="91"/>
    </location>
</feature>
<dbReference type="RefSeq" id="WP_195870414.1">
    <property type="nucleotide sequence ID" value="NZ_JADOET010000002.1"/>
</dbReference>
<evidence type="ECO:0000256" key="1">
    <source>
        <dbReference type="SAM" id="Phobius"/>
    </source>
</evidence>
<dbReference type="Gene3D" id="2.60.120.1440">
    <property type="match status" value="1"/>
</dbReference>
<evidence type="ECO:0000313" key="4">
    <source>
        <dbReference type="EMBL" id="MBF8149142.1"/>
    </source>
</evidence>
<sequence length="301" mass="34199">MDKEYVLKKWLENDLSEAEAEAFKALDDAKLYEEIAEEAHRFSGNHQAKVPTFETINNKLKEKNVASYNWMRIATRISAVIVIALTVFLYWNRDVTTTVSTEIAQKETITLPDHSRVELNELSQLDYSVSNWNEERTLSLKGEAFFDVEKGKRFDVTTKLGKVSVLGTEFNVLSKGDLFKVTCYEGLVQVRYNDEVIELPAGSEFSLDSGNAQKSNIVIAEPHWLKDMSVFKNTPIKAVLTELELQYSITISDSISTKNLRFTGAFEHNNLNNALKSITQPLDLTYEIINNKEVTIQNAKN</sequence>
<accession>A0ABS0EHT7</accession>
<organism evidence="4 5">
    <name type="scientific">Winogradskyella marina</name>
    <dbReference type="NCBI Taxonomy" id="2785530"/>
    <lineage>
        <taxon>Bacteria</taxon>
        <taxon>Pseudomonadati</taxon>
        <taxon>Bacteroidota</taxon>
        <taxon>Flavobacteriia</taxon>
        <taxon>Flavobacteriales</taxon>
        <taxon>Flavobacteriaceae</taxon>
        <taxon>Winogradskyella</taxon>
    </lineage>
</organism>
<keyword evidence="1" id="KW-1133">Transmembrane helix</keyword>
<keyword evidence="1" id="KW-0472">Membrane</keyword>
<gene>
    <name evidence="4" type="ORF">ITJ86_04495</name>
</gene>
<reference evidence="4 5" key="1">
    <citation type="submission" date="2020-11" db="EMBL/GenBank/DDBJ databases">
        <title>Winogradskyella marina sp. nov., isolated from marine sediment.</title>
        <authorList>
            <person name="Bo J."/>
            <person name="Wang S."/>
            <person name="Song X."/>
            <person name="Du Z."/>
        </authorList>
    </citation>
    <scope>NUCLEOTIDE SEQUENCE [LARGE SCALE GENOMIC DNA]</scope>
    <source>
        <strain evidence="4 5">F6397</strain>
    </source>
</reference>
<dbReference type="PANTHER" id="PTHR30273">
    <property type="entry name" value="PERIPLASMIC SIGNAL SENSOR AND SIGMA FACTOR ACTIVATOR FECR-RELATED"/>
    <property type="match status" value="1"/>
</dbReference>
<evidence type="ECO:0000259" key="3">
    <source>
        <dbReference type="Pfam" id="PF16344"/>
    </source>
</evidence>
<dbReference type="Proteomes" id="UP000611215">
    <property type="component" value="Unassembled WGS sequence"/>
</dbReference>
<dbReference type="PIRSF" id="PIRSF018266">
    <property type="entry name" value="FecR"/>
    <property type="match status" value="1"/>
</dbReference>
<dbReference type="InterPro" id="IPR012373">
    <property type="entry name" value="Ferrdict_sens_TM"/>
</dbReference>
<name>A0ABS0EHT7_9FLAO</name>
<dbReference type="EMBL" id="JADOET010000002">
    <property type="protein sequence ID" value="MBF8149142.1"/>
    <property type="molecule type" value="Genomic_DNA"/>
</dbReference>
<evidence type="ECO:0000313" key="5">
    <source>
        <dbReference type="Proteomes" id="UP000611215"/>
    </source>
</evidence>
<keyword evidence="1" id="KW-0812">Transmembrane</keyword>